<feature type="transmembrane region" description="Helical" evidence="2">
    <location>
        <begin position="12"/>
        <end position="33"/>
    </location>
</feature>
<organism evidence="3 4">
    <name type="scientific">Colwellia asteriadis</name>
    <dbReference type="NCBI Taxonomy" id="517723"/>
    <lineage>
        <taxon>Bacteria</taxon>
        <taxon>Pseudomonadati</taxon>
        <taxon>Pseudomonadota</taxon>
        <taxon>Gammaproteobacteria</taxon>
        <taxon>Alteromonadales</taxon>
        <taxon>Colwelliaceae</taxon>
        <taxon>Colwellia</taxon>
    </lineage>
</organism>
<comment type="similarity">
    <text evidence="1">Belongs to the GSP M family.</text>
</comment>
<comment type="caution">
    <text evidence="3">The sequence shown here is derived from an EMBL/GenBank/DDBJ whole genome shotgun (WGS) entry which is preliminary data.</text>
</comment>
<evidence type="ECO:0000313" key="3">
    <source>
        <dbReference type="EMBL" id="GAA0811914.1"/>
    </source>
</evidence>
<dbReference type="EMBL" id="BAAAFA010000001">
    <property type="protein sequence ID" value="GAA0811914.1"/>
    <property type="molecule type" value="Genomic_DNA"/>
</dbReference>
<keyword evidence="1 2" id="KW-0472">Membrane</keyword>
<keyword evidence="4" id="KW-1185">Reference proteome</keyword>
<keyword evidence="1" id="KW-1003">Cell membrane</keyword>
<dbReference type="RefSeq" id="WP_215978387.1">
    <property type="nucleotide sequence ID" value="NZ_BAAAFA010000001.1"/>
</dbReference>
<comment type="function">
    <text evidence="1">Inner membrane component of the type II secretion system required for the energy-dependent secretion of extracellular factors such as proteases and toxins from the periplasm.</text>
</comment>
<gene>
    <name evidence="3" type="ORF">GCM10009111_05090</name>
</gene>
<evidence type="ECO:0000313" key="4">
    <source>
        <dbReference type="Proteomes" id="UP001500021"/>
    </source>
</evidence>
<name>A0ABP3WFZ8_9GAMM</name>
<keyword evidence="1" id="KW-0997">Cell inner membrane</keyword>
<keyword evidence="2" id="KW-0812">Transmembrane</keyword>
<proteinExistence type="inferred from homology"/>
<reference evidence="4" key="1">
    <citation type="journal article" date="2019" name="Int. J. Syst. Evol. Microbiol.">
        <title>The Global Catalogue of Microorganisms (GCM) 10K type strain sequencing project: providing services to taxonomists for standard genome sequencing and annotation.</title>
        <authorList>
            <consortium name="The Broad Institute Genomics Platform"/>
            <consortium name="The Broad Institute Genome Sequencing Center for Infectious Disease"/>
            <person name="Wu L."/>
            <person name="Ma J."/>
        </authorList>
    </citation>
    <scope>NUCLEOTIDE SEQUENCE [LARGE SCALE GENOMIC DNA]</scope>
    <source>
        <strain evidence="4">JCM 15608</strain>
    </source>
</reference>
<dbReference type="Pfam" id="PF04612">
    <property type="entry name" value="T2SSM"/>
    <property type="match status" value="1"/>
</dbReference>
<keyword evidence="2" id="KW-1133">Transmembrane helix</keyword>
<sequence length="156" mass="17829">MKAWWQQLNSREQALIAAMAAVITIFIFYSAIWQPLNSNLINADKKLVRQQALLTWVNENTQRYKRAQGVGGSSQSQGSLSGIVNRSANSYQLTITRVQPQGDDIQVWLDSVPFTQLLFWLEHLVNNEKIHVESIDLARADRSGEVKVRRLQLSRH</sequence>
<dbReference type="Proteomes" id="UP001500021">
    <property type="component" value="Unassembled WGS sequence"/>
</dbReference>
<comment type="subcellular location">
    <subcellularLocation>
        <location evidence="1">Cell inner membrane</location>
    </subcellularLocation>
</comment>
<evidence type="ECO:0000256" key="1">
    <source>
        <dbReference type="PIRNR" id="PIRNR006291"/>
    </source>
</evidence>
<dbReference type="InterPro" id="IPR007690">
    <property type="entry name" value="T2SS_GspM"/>
</dbReference>
<keyword evidence="1" id="KW-0813">Transport</keyword>
<protein>
    <recommendedName>
        <fullName evidence="1">Type II secretion system protein M</fullName>
        <shortName evidence="1">T2SS protein M</shortName>
    </recommendedName>
    <alternativeName>
        <fullName evidence="1">General secretion pathway protein M</fullName>
    </alternativeName>
</protein>
<dbReference type="PIRSF" id="PIRSF006291">
    <property type="entry name" value="GspM"/>
    <property type="match status" value="1"/>
</dbReference>
<accession>A0ABP3WFZ8</accession>
<keyword evidence="1" id="KW-0653">Protein transport</keyword>
<evidence type="ECO:0000256" key="2">
    <source>
        <dbReference type="SAM" id="Phobius"/>
    </source>
</evidence>